<keyword evidence="2 5" id="KW-0238">DNA-binding</keyword>
<dbReference type="STRING" id="748909.SAMN05192575_10726"/>
<dbReference type="SUPFAM" id="SSF46785">
    <property type="entry name" value="Winged helix' DNA-binding domain"/>
    <property type="match status" value="1"/>
</dbReference>
<dbReference type="EMBL" id="FOKC01000007">
    <property type="protein sequence ID" value="SFB30532.1"/>
    <property type="molecule type" value="Genomic_DNA"/>
</dbReference>
<evidence type="ECO:0000313" key="6">
    <source>
        <dbReference type="Proteomes" id="UP000199113"/>
    </source>
</evidence>
<sequence length="151" mass="16600">MKYIHYMTAPTEVLDRVLHLATLVQADLARFEREQGLTTPRVHLLWVLGETGPTTQQSLAQALGVTPRNVTGLVDGLVASAHVTREPHPGDRRATLVTPTDLGTRTIADLVSSHVALAQRLFGDVPTARLATFAEVLEETTHRFAQLMEEE</sequence>
<reference evidence="5" key="1">
    <citation type="submission" date="2016-10" db="EMBL/GenBank/DDBJ databases">
        <authorList>
            <person name="de Groot N.N."/>
        </authorList>
    </citation>
    <scope>NUCLEOTIDE SEQUENCE [LARGE SCALE GENOMIC DNA]</scope>
    <source>
        <strain evidence="5">CGMCC 1.10697</strain>
    </source>
</reference>
<organism evidence="5 6">
    <name type="scientific">Nocardioides alpinus</name>
    <dbReference type="NCBI Taxonomy" id="748909"/>
    <lineage>
        <taxon>Bacteria</taxon>
        <taxon>Bacillati</taxon>
        <taxon>Actinomycetota</taxon>
        <taxon>Actinomycetes</taxon>
        <taxon>Propionibacteriales</taxon>
        <taxon>Nocardioidaceae</taxon>
        <taxon>Nocardioides</taxon>
    </lineage>
</organism>
<dbReference type="Pfam" id="PF01047">
    <property type="entry name" value="MarR"/>
    <property type="match status" value="1"/>
</dbReference>
<evidence type="ECO:0000256" key="1">
    <source>
        <dbReference type="ARBA" id="ARBA00023015"/>
    </source>
</evidence>
<dbReference type="PROSITE" id="PS50995">
    <property type="entry name" value="HTH_MARR_2"/>
    <property type="match status" value="1"/>
</dbReference>
<keyword evidence="1" id="KW-0805">Transcription regulation</keyword>
<dbReference type="Proteomes" id="UP000199113">
    <property type="component" value="Unassembled WGS sequence"/>
</dbReference>
<dbReference type="SMART" id="SM00347">
    <property type="entry name" value="HTH_MARR"/>
    <property type="match status" value="1"/>
</dbReference>
<proteinExistence type="predicted"/>
<dbReference type="PANTHER" id="PTHR42756:SF1">
    <property type="entry name" value="TRANSCRIPTIONAL REPRESSOR OF EMRAB OPERON"/>
    <property type="match status" value="1"/>
</dbReference>
<accession>A0A1I0ZYV1</accession>
<name>A0A1I0ZYV1_9ACTN</name>
<evidence type="ECO:0000259" key="4">
    <source>
        <dbReference type="PROSITE" id="PS50995"/>
    </source>
</evidence>
<evidence type="ECO:0000256" key="2">
    <source>
        <dbReference type="ARBA" id="ARBA00023125"/>
    </source>
</evidence>
<dbReference type="PANTHER" id="PTHR42756">
    <property type="entry name" value="TRANSCRIPTIONAL REGULATOR, MARR"/>
    <property type="match status" value="1"/>
</dbReference>
<keyword evidence="3" id="KW-0804">Transcription</keyword>
<dbReference type="AlphaFoldDB" id="A0A1I0ZYV1"/>
<evidence type="ECO:0000256" key="3">
    <source>
        <dbReference type="ARBA" id="ARBA00023163"/>
    </source>
</evidence>
<feature type="domain" description="HTH marR-type" evidence="4">
    <location>
        <begin position="10"/>
        <end position="142"/>
    </location>
</feature>
<dbReference type="InterPro" id="IPR036388">
    <property type="entry name" value="WH-like_DNA-bd_sf"/>
</dbReference>
<gene>
    <name evidence="5" type="ORF">SAMN05192575_10726</name>
</gene>
<protein>
    <submittedName>
        <fullName evidence="5">DNA-binding transcriptional regulator, MarR family</fullName>
    </submittedName>
</protein>
<dbReference type="Gene3D" id="1.10.10.10">
    <property type="entry name" value="Winged helix-like DNA-binding domain superfamily/Winged helix DNA-binding domain"/>
    <property type="match status" value="1"/>
</dbReference>
<dbReference type="InterPro" id="IPR000835">
    <property type="entry name" value="HTH_MarR-typ"/>
</dbReference>
<dbReference type="GO" id="GO:0003700">
    <property type="term" value="F:DNA-binding transcription factor activity"/>
    <property type="evidence" value="ECO:0007669"/>
    <property type="project" value="InterPro"/>
</dbReference>
<evidence type="ECO:0000313" key="5">
    <source>
        <dbReference type="EMBL" id="SFB30532.1"/>
    </source>
</evidence>
<dbReference type="InterPro" id="IPR036390">
    <property type="entry name" value="WH_DNA-bd_sf"/>
</dbReference>
<dbReference type="GO" id="GO:0003677">
    <property type="term" value="F:DNA binding"/>
    <property type="evidence" value="ECO:0007669"/>
    <property type="project" value="UniProtKB-KW"/>
</dbReference>